<evidence type="ECO:0000313" key="2">
    <source>
        <dbReference type="EMBL" id="BBY59613.1"/>
    </source>
</evidence>
<keyword evidence="3" id="KW-1185">Reference proteome</keyword>
<evidence type="ECO:0000256" key="1">
    <source>
        <dbReference type="SAM" id="Phobius"/>
    </source>
</evidence>
<dbReference type="Proteomes" id="UP000466445">
    <property type="component" value="Chromosome"/>
</dbReference>
<dbReference type="SUPFAM" id="SSF103473">
    <property type="entry name" value="MFS general substrate transporter"/>
    <property type="match status" value="1"/>
</dbReference>
<dbReference type="EMBL" id="AP022595">
    <property type="protein sequence ID" value="BBY59613.1"/>
    <property type="molecule type" value="Genomic_DNA"/>
</dbReference>
<keyword evidence="1" id="KW-0812">Transmembrane</keyword>
<reference evidence="2 3" key="1">
    <citation type="journal article" date="2019" name="Emerg. Microbes Infect.">
        <title>Comprehensive subspecies identification of 175 nontuberculous mycobacteria species based on 7547 genomic profiles.</title>
        <authorList>
            <person name="Matsumoto Y."/>
            <person name="Kinjo T."/>
            <person name="Motooka D."/>
            <person name="Nabeya D."/>
            <person name="Jung N."/>
            <person name="Uechi K."/>
            <person name="Horii T."/>
            <person name="Iida T."/>
            <person name="Fujita J."/>
            <person name="Nakamura S."/>
        </authorList>
    </citation>
    <scope>NUCLEOTIDE SEQUENCE [LARGE SCALE GENOMIC DNA]</scope>
    <source>
        <strain evidence="2 3">JCM 30395</strain>
    </source>
</reference>
<dbReference type="Gene3D" id="1.20.1250.20">
    <property type="entry name" value="MFS general substrate transporter like domains"/>
    <property type="match status" value="1"/>
</dbReference>
<gene>
    <name evidence="2" type="ORF">MSAR_27490</name>
</gene>
<dbReference type="KEGG" id="msar:MSAR_27490"/>
<name>A0A7I7SS79_9MYCO</name>
<evidence type="ECO:0000313" key="3">
    <source>
        <dbReference type="Proteomes" id="UP000466445"/>
    </source>
</evidence>
<feature type="transmembrane region" description="Helical" evidence="1">
    <location>
        <begin position="20"/>
        <end position="43"/>
    </location>
</feature>
<organism evidence="2 3">
    <name type="scientific">Mycolicibacterium sarraceniae</name>
    <dbReference type="NCBI Taxonomy" id="1534348"/>
    <lineage>
        <taxon>Bacteria</taxon>
        <taxon>Bacillati</taxon>
        <taxon>Actinomycetota</taxon>
        <taxon>Actinomycetes</taxon>
        <taxon>Mycobacteriales</taxon>
        <taxon>Mycobacteriaceae</taxon>
        <taxon>Mycolicibacterium</taxon>
    </lineage>
</organism>
<protein>
    <recommendedName>
        <fullName evidence="4">MFS transporter</fullName>
    </recommendedName>
</protein>
<keyword evidence="1" id="KW-0472">Membrane</keyword>
<dbReference type="AlphaFoldDB" id="A0A7I7SS79"/>
<keyword evidence="1" id="KW-1133">Transmembrane helix</keyword>
<dbReference type="InterPro" id="IPR036259">
    <property type="entry name" value="MFS_trans_sf"/>
</dbReference>
<proteinExistence type="predicted"/>
<evidence type="ECO:0008006" key="4">
    <source>
        <dbReference type="Google" id="ProtNLM"/>
    </source>
</evidence>
<sequence>MLGTTLPTPLDALYSDRMHFAVLTTTVIYATYAGGLLFALLVFGRWSDAIGRPPVLLAGGRYCWPARCAHSPAPWCS</sequence>
<accession>A0A7I7SS79</accession>